<dbReference type="Pfam" id="PF01156">
    <property type="entry name" value="IU_nuc_hydro"/>
    <property type="match status" value="1"/>
</dbReference>
<dbReference type="InterPro" id="IPR023186">
    <property type="entry name" value="IUNH"/>
</dbReference>
<comment type="similarity">
    <text evidence="1">Belongs to the IUNH family.</text>
</comment>
<keyword evidence="2" id="KW-0378">Hydrolase</keyword>
<organism evidence="6 7">
    <name type="scientific">Adineta ricciae</name>
    <name type="common">Rotifer</name>
    <dbReference type="NCBI Taxonomy" id="249248"/>
    <lineage>
        <taxon>Eukaryota</taxon>
        <taxon>Metazoa</taxon>
        <taxon>Spiralia</taxon>
        <taxon>Gnathifera</taxon>
        <taxon>Rotifera</taxon>
        <taxon>Eurotatoria</taxon>
        <taxon>Bdelloidea</taxon>
        <taxon>Adinetida</taxon>
        <taxon>Adinetidae</taxon>
        <taxon>Adineta</taxon>
    </lineage>
</organism>
<evidence type="ECO:0000256" key="4">
    <source>
        <dbReference type="SAM" id="SignalP"/>
    </source>
</evidence>
<evidence type="ECO:0000313" key="7">
    <source>
        <dbReference type="Proteomes" id="UP000663828"/>
    </source>
</evidence>
<dbReference type="GO" id="GO:0008477">
    <property type="term" value="F:purine nucleosidase activity"/>
    <property type="evidence" value="ECO:0007669"/>
    <property type="project" value="TreeGrafter"/>
</dbReference>
<feature type="chain" id="PRO_5032927934" description="Inosine/uridine-preferring nucleoside hydrolase domain-containing protein" evidence="4">
    <location>
        <begin position="20"/>
        <end position="411"/>
    </location>
</feature>
<dbReference type="GO" id="GO:0005829">
    <property type="term" value="C:cytosol"/>
    <property type="evidence" value="ECO:0007669"/>
    <property type="project" value="TreeGrafter"/>
</dbReference>
<dbReference type="AlphaFoldDB" id="A0A813YSX4"/>
<evidence type="ECO:0000259" key="5">
    <source>
        <dbReference type="Pfam" id="PF01156"/>
    </source>
</evidence>
<evidence type="ECO:0000313" key="6">
    <source>
        <dbReference type="EMBL" id="CAF0888605.1"/>
    </source>
</evidence>
<sequence length="411" mass="45746">MMNLLTCLVLISSIVESQALANYRNIESCLGQNDNRNPVIIDTDADVDDLWAILYLIKVPTVNILAITTVGDGYSSPFFSTSNILSFLGLINCSYGIPVASGQSVPMMSSGWNIDPKILNSIDTYLTSPTCLNQSVDIFLQPSPFEAVELIIFTLKYSSKPVDILVLGPMTNIAEAIIRDRSIVPKIGTIYVSGGQFKSMSAYSSLIPNPKLGTYPYLRKTSDSSDNVFLDVLSVQRVDDSGVRQLVAMPSIVQNQLPTNLTQLNMKLRELNLDLDPFTYKLITSLAKCGNQNESEIFWRVWDNSAAQLMVQMQNNLTNGFCTKIQNVKSLYILSANADQLYGQGISDSPRNAMKINGFSDYKICTETNSDVFLTEFLTRIHSGQLHSCKNSYNDRFDIKLQQCLKKYAFN</sequence>
<feature type="signal peptide" evidence="4">
    <location>
        <begin position="1"/>
        <end position="19"/>
    </location>
</feature>
<dbReference type="GO" id="GO:0006152">
    <property type="term" value="P:purine nucleoside catabolic process"/>
    <property type="evidence" value="ECO:0007669"/>
    <property type="project" value="TreeGrafter"/>
</dbReference>
<dbReference type="Proteomes" id="UP000663828">
    <property type="component" value="Unassembled WGS sequence"/>
</dbReference>
<dbReference type="EMBL" id="CAJNOR010000352">
    <property type="protein sequence ID" value="CAF0888605.1"/>
    <property type="molecule type" value="Genomic_DNA"/>
</dbReference>
<protein>
    <recommendedName>
        <fullName evidence="5">Inosine/uridine-preferring nucleoside hydrolase domain-containing protein</fullName>
    </recommendedName>
</protein>
<dbReference type="InterPro" id="IPR001910">
    <property type="entry name" value="Inosine/uridine_hydrolase_dom"/>
</dbReference>
<feature type="domain" description="Inosine/uridine-preferring nucleoside hydrolase" evidence="5">
    <location>
        <begin position="39"/>
        <end position="312"/>
    </location>
</feature>
<evidence type="ECO:0000256" key="1">
    <source>
        <dbReference type="ARBA" id="ARBA00009176"/>
    </source>
</evidence>
<dbReference type="PANTHER" id="PTHR12304">
    <property type="entry name" value="INOSINE-URIDINE PREFERRING NUCLEOSIDE HYDROLASE"/>
    <property type="match status" value="1"/>
</dbReference>
<gene>
    <name evidence="6" type="ORF">XAT740_LOCUS7387</name>
</gene>
<reference evidence="6" key="1">
    <citation type="submission" date="2021-02" db="EMBL/GenBank/DDBJ databases">
        <authorList>
            <person name="Nowell W R."/>
        </authorList>
    </citation>
    <scope>NUCLEOTIDE SEQUENCE</scope>
</reference>
<keyword evidence="3" id="KW-0326">Glycosidase</keyword>
<dbReference type="InterPro" id="IPR036452">
    <property type="entry name" value="Ribo_hydro-like"/>
</dbReference>
<dbReference type="SUPFAM" id="SSF53590">
    <property type="entry name" value="Nucleoside hydrolase"/>
    <property type="match status" value="1"/>
</dbReference>
<comment type="caution">
    <text evidence="6">The sequence shown here is derived from an EMBL/GenBank/DDBJ whole genome shotgun (WGS) entry which is preliminary data.</text>
</comment>
<name>A0A813YSX4_ADIRI</name>
<keyword evidence="7" id="KW-1185">Reference proteome</keyword>
<accession>A0A813YSX4</accession>
<dbReference type="Gene3D" id="3.90.245.10">
    <property type="entry name" value="Ribonucleoside hydrolase-like"/>
    <property type="match status" value="1"/>
</dbReference>
<evidence type="ECO:0000256" key="2">
    <source>
        <dbReference type="ARBA" id="ARBA00022801"/>
    </source>
</evidence>
<keyword evidence="4" id="KW-0732">Signal</keyword>
<dbReference type="PANTHER" id="PTHR12304:SF46">
    <property type="entry name" value="INOSINE-ADENOSINE-GUANOSINE-NUCLEOSIDE HYDROLASE"/>
    <property type="match status" value="1"/>
</dbReference>
<proteinExistence type="inferred from homology"/>
<evidence type="ECO:0000256" key="3">
    <source>
        <dbReference type="ARBA" id="ARBA00023295"/>
    </source>
</evidence>